<protein>
    <submittedName>
        <fullName evidence="1">Uncharacterized protein</fullName>
    </submittedName>
</protein>
<evidence type="ECO:0000313" key="1">
    <source>
        <dbReference type="EMBL" id="KKN74610.1"/>
    </source>
</evidence>
<dbReference type="EMBL" id="LAZR01000322">
    <property type="protein sequence ID" value="KKN74610.1"/>
    <property type="molecule type" value="Genomic_DNA"/>
</dbReference>
<name>A0A0F9T074_9ZZZZ</name>
<proteinExistence type="predicted"/>
<organism evidence="1">
    <name type="scientific">marine sediment metagenome</name>
    <dbReference type="NCBI Taxonomy" id="412755"/>
    <lineage>
        <taxon>unclassified sequences</taxon>
        <taxon>metagenomes</taxon>
        <taxon>ecological metagenomes</taxon>
    </lineage>
</organism>
<sequence>MIRTKTLHQVIAERDLEYESMIEPLDTHLKIIYLRELNRKKPITKTK</sequence>
<gene>
    <name evidence="1" type="ORF">LCGC14_0388120</name>
</gene>
<dbReference type="AlphaFoldDB" id="A0A0F9T074"/>
<reference evidence="1" key="1">
    <citation type="journal article" date="2015" name="Nature">
        <title>Complex archaea that bridge the gap between prokaryotes and eukaryotes.</title>
        <authorList>
            <person name="Spang A."/>
            <person name="Saw J.H."/>
            <person name="Jorgensen S.L."/>
            <person name="Zaremba-Niedzwiedzka K."/>
            <person name="Martijn J."/>
            <person name="Lind A.E."/>
            <person name="van Eijk R."/>
            <person name="Schleper C."/>
            <person name="Guy L."/>
            <person name="Ettema T.J."/>
        </authorList>
    </citation>
    <scope>NUCLEOTIDE SEQUENCE</scope>
</reference>
<comment type="caution">
    <text evidence="1">The sequence shown here is derived from an EMBL/GenBank/DDBJ whole genome shotgun (WGS) entry which is preliminary data.</text>
</comment>
<accession>A0A0F9T074</accession>